<dbReference type="EMBL" id="CP021425">
    <property type="protein sequence ID" value="ARU55608.1"/>
    <property type="molecule type" value="Genomic_DNA"/>
</dbReference>
<protein>
    <submittedName>
        <fullName evidence="1">Uncharacterized protein</fullName>
    </submittedName>
</protein>
<keyword evidence="2" id="KW-1185">Reference proteome</keyword>
<dbReference type="KEGG" id="ome:OLMES_1533"/>
<gene>
    <name evidence="1" type="ORF">OLMES_1533</name>
</gene>
<reference evidence="1 2" key="1">
    <citation type="submission" date="2017-05" db="EMBL/GenBank/DDBJ databases">
        <title>Genomic insights into alkan degradation activity of Oleiphilus messinensis.</title>
        <authorList>
            <person name="Kozyavkin S.A."/>
            <person name="Slesarev A.I."/>
            <person name="Golyshin P.N."/>
            <person name="Korzhenkov A."/>
            <person name="Golyshina O.N."/>
            <person name="Toshchakov S.V."/>
        </authorList>
    </citation>
    <scope>NUCLEOTIDE SEQUENCE [LARGE SCALE GENOMIC DNA]</scope>
    <source>
        <strain evidence="1 2">ME102</strain>
    </source>
</reference>
<dbReference type="AlphaFoldDB" id="A0A1Y0I540"/>
<sequence length="127" mass="14273">MKTSELVTYLIKNTDSESLYASMPLLGWSFGSDNMSHIKDAVMTLEEPTTIIIRQFTKIDSSIPYKNDPTKFLPMKRIIAGLIDKLNVAFLSPSDTRISIETCHETGNALPPIKDYSYVDVSKLIKI</sequence>
<dbReference type="RefSeq" id="WP_087460693.1">
    <property type="nucleotide sequence ID" value="NZ_CP021425.1"/>
</dbReference>
<evidence type="ECO:0000313" key="2">
    <source>
        <dbReference type="Proteomes" id="UP000196027"/>
    </source>
</evidence>
<dbReference type="Proteomes" id="UP000196027">
    <property type="component" value="Chromosome"/>
</dbReference>
<name>A0A1Y0I540_9GAMM</name>
<evidence type="ECO:0000313" key="1">
    <source>
        <dbReference type="EMBL" id="ARU55608.1"/>
    </source>
</evidence>
<proteinExistence type="predicted"/>
<accession>A0A1Y0I540</accession>
<organism evidence="1 2">
    <name type="scientific">Oleiphilus messinensis</name>
    <dbReference type="NCBI Taxonomy" id="141451"/>
    <lineage>
        <taxon>Bacteria</taxon>
        <taxon>Pseudomonadati</taxon>
        <taxon>Pseudomonadota</taxon>
        <taxon>Gammaproteobacteria</taxon>
        <taxon>Oceanospirillales</taxon>
        <taxon>Oleiphilaceae</taxon>
        <taxon>Oleiphilus</taxon>
    </lineage>
</organism>